<dbReference type="InterPro" id="IPR038750">
    <property type="entry name" value="YczE/YyaS-like"/>
</dbReference>
<sequence>MPNDQAQPPRDQVQPPRDQVQPPRDQAQPPNDHAEPGDHDRQPRDASGPLGALRTGRLGRRLPQLYAGLALYGVSMALMIRGDLGLDPWDVFHQGLAVRMPLSFGTIVILVSLVVLLAWIPLRQWPGLGTVSNALLVGVAVDLTLAVLPAPDPLAARIAFMLGGVVLNAVATAAYIGARLGPGPRDGLMTGLVGRTGGSVRVVRTSIEVVVLAIGWLLGGTVGVGTVVYALGIGPLVHALLPRLTVPTRPGPRLPEPSRIASGP</sequence>
<dbReference type="PANTHER" id="PTHR40078:SF1">
    <property type="entry name" value="INTEGRAL MEMBRANE PROTEIN"/>
    <property type="match status" value="1"/>
</dbReference>
<feature type="transmembrane region" description="Helical" evidence="2">
    <location>
        <begin position="127"/>
        <end position="148"/>
    </location>
</feature>
<keyword evidence="2" id="KW-0472">Membrane</keyword>
<evidence type="ECO:0000313" key="3">
    <source>
        <dbReference type="EMBL" id="SDT26873.1"/>
    </source>
</evidence>
<organism evidence="3 4">
    <name type="scientific">Actinopolymorpha singaporensis</name>
    <dbReference type="NCBI Taxonomy" id="117157"/>
    <lineage>
        <taxon>Bacteria</taxon>
        <taxon>Bacillati</taxon>
        <taxon>Actinomycetota</taxon>
        <taxon>Actinomycetes</taxon>
        <taxon>Propionibacteriales</taxon>
        <taxon>Actinopolymorphaceae</taxon>
        <taxon>Actinopolymorpha</taxon>
    </lineage>
</organism>
<feature type="transmembrane region" description="Helical" evidence="2">
    <location>
        <begin position="62"/>
        <end position="80"/>
    </location>
</feature>
<evidence type="ECO:0000256" key="1">
    <source>
        <dbReference type="SAM" id="MobiDB-lite"/>
    </source>
</evidence>
<gene>
    <name evidence="3" type="ORF">SAMN04489717_5796</name>
</gene>
<feature type="transmembrane region" description="Helical" evidence="2">
    <location>
        <begin position="209"/>
        <end position="232"/>
    </location>
</feature>
<proteinExistence type="predicted"/>
<protein>
    <submittedName>
        <fullName evidence="3">Uncharacterized membrane protein YczE</fullName>
    </submittedName>
</protein>
<accession>A0A1H1YZN8</accession>
<dbReference type="RefSeq" id="WP_241827694.1">
    <property type="nucleotide sequence ID" value="NZ_LT629732.1"/>
</dbReference>
<reference evidence="3 4" key="1">
    <citation type="submission" date="2016-10" db="EMBL/GenBank/DDBJ databases">
        <authorList>
            <person name="de Groot N.N."/>
        </authorList>
    </citation>
    <scope>NUCLEOTIDE SEQUENCE [LARGE SCALE GENOMIC DNA]</scope>
    <source>
        <strain evidence="3 4">DSM 22024</strain>
    </source>
</reference>
<dbReference type="STRING" id="117157.SAMN04489717_5796"/>
<feature type="compositionally biased region" description="Basic and acidic residues" evidence="1">
    <location>
        <begin position="32"/>
        <end position="44"/>
    </location>
</feature>
<dbReference type="Proteomes" id="UP000198983">
    <property type="component" value="Chromosome I"/>
</dbReference>
<evidence type="ECO:0000256" key="2">
    <source>
        <dbReference type="SAM" id="Phobius"/>
    </source>
</evidence>
<feature type="transmembrane region" description="Helical" evidence="2">
    <location>
        <begin position="100"/>
        <end position="120"/>
    </location>
</feature>
<name>A0A1H1YZN8_9ACTN</name>
<keyword evidence="2" id="KW-1133">Transmembrane helix</keyword>
<feature type="compositionally biased region" description="Low complexity" evidence="1">
    <location>
        <begin position="1"/>
        <end position="30"/>
    </location>
</feature>
<keyword evidence="2" id="KW-0812">Transmembrane</keyword>
<feature type="region of interest" description="Disordered" evidence="1">
    <location>
        <begin position="1"/>
        <end position="54"/>
    </location>
</feature>
<feature type="transmembrane region" description="Helical" evidence="2">
    <location>
        <begin position="154"/>
        <end position="176"/>
    </location>
</feature>
<dbReference type="EMBL" id="LT629732">
    <property type="protein sequence ID" value="SDT26873.1"/>
    <property type="molecule type" value="Genomic_DNA"/>
</dbReference>
<keyword evidence="4" id="KW-1185">Reference proteome</keyword>
<evidence type="ECO:0000313" key="4">
    <source>
        <dbReference type="Proteomes" id="UP000198983"/>
    </source>
</evidence>
<dbReference type="PANTHER" id="PTHR40078">
    <property type="entry name" value="INTEGRAL MEMBRANE PROTEIN-RELATED"/>
    <property type="match status" value="1"/>
</dbReference>
<dbReference type="Pfam" id="PF19700">
    <property type="entry name" value="DUF6198"/>
    <property type="match status" value="1"/>
</dbReference>
<dbReference type="AlphaFoldDB" id="A0A1H1YZN8"/>